<feature type="domain" description="Carboxylesterase type B" evidence="1">
    <location>
        <begin position="17"/>
        <end position="129"/>
    </location>
</feature>
<reference evidence="2 3" key="1">
    <citation type="submission" date="2015-10" db="EMBL/GenBank/DDBJ databases">
        <title>Genome sequencing of Penicillium freii.</title>
        <authorList>
            <person name="Nguyen H.D."/>
            <person name="Visagie C.M."/>
            <person name="Seifert K.A."/>
        </authorList>
    </citation>
    <scope>NUCLEOTIDE SEQUENCE [LARGE SCALE GENOMIC DNA]</scope>
    <source>
        <strain evidence="2 3">DAOM 242723</strain>
    </source>
</reference>
<dbReference type="GO" id="GO:0017000">
    <property type="term" value="P:antibiotic biosynthetic process"/>
    <property type="evidence" value="ECO:0007669"/>
    <property type="project" value="UniProtKB-ARBA"/>
</dbReference>
<dbReference type="InterPro" id="IPR029058">
    <property type="entry name" value="AB_hydrolase_fold"/>
</dbReference>
<dbReference type="EMBL" id="LLXE01000562">
    <property type="protein sequence ID" value="KUM56058.1"/>
    <property type="molecule type" value="Genomic_DNA"/>
</dbReference>
<dbReference type="SUPFAM" id="SSF53474">
    <property type="entry name" value="alpha/beta-Hydrolases"/>
    <property type="match status" value="1"/>
</dbReference>
<dbReference type="AlphaFoldDB" id="A0A117NKG4"/>
<evidence type="ECO:0000259" key="1">
    <source>
        <dbReference type="Pfam" id="PF00135"/>
    </source>
</evidence>
<dbReference type="GO" id="GO:0072330">
    <property type="term" value="P:monocarboxylic acid biosynthetic process"/>
    <property type="evidence" value="ECO:0007669"/>
    <property type="project" value="UniProtKB-ARBA"/>
</dbReference>
<proteinExistence type="predicted"/>
<gene>
    <name evidence="2" type="ORF">ACN42_g11165</name>
</gene>
<name>A0A117NKG4_PENFR</name>
<dbReference type="STRING" id="48697.A0A117NKG4"/>
<organism evidence="2 3">
    <name type="scientific">Penicillium freii</name>
    <dbReference type="NCBI Taxonomy" id="48697"/>
    <lineage>
        <taxon>Eukaryota</taxon>
        <taxon>Fungi</taxon>
        <taxon>Dikarya</taxon>
        <taxon>Ascomycota</taxon>
        <taxon>Pezizomycotina</taxon>
        <taxon>Eurotiomycetes</taxon>
        <taxon>Eurotiomycetidae</taxon>
        <taxon>Eurotiales</taxon>
        <taxon>Aspergillaceae</taxon>
        <taxon>Penicillium</taxon>
    </lineage>
</organism>
<dbReference type="InterPro" id="IPR002018">
    <property type="entry name" value="CarbesteraseB"/>
</dbReference>
<sequence>MNSGSIVPANPADGTKGQVVYDTVVNSAGCSGASDTLECLRGLDYTKFLNATTSVPGILGYNSVAESCLPCPDDTVLTELPEQLVIQGKYASVPFILCSQADEGTVFSLFRNNLTTADHIVDYLHNLVFFDASRQQITELVATYQDIKADGSPFCTLSLYNYCPQ</sequence>
<evidence type="ECO:0000313" key="2">
    <source>
        <dbReference type="EMBL" id="KUM56058.1"/>
    </source>
</evidence>
<dbReference type="Pfam" id="PF00135">
    <property type="entry name" value="COesterase"/>
    <property type="match status" value="1"/>
</dbReference>
<dbReference type="OrthoDB" id="408631at2759"/>
<keyword evidence="3" id="KW-1185">Reference proteome</keyword>
<comment type="caution">
    <text evidence="2">The sequence shown here is derived from an EMBL/GenBank/DDBJ whole genome shotgun (WGS) entry which is preliminary data.</text>
</comment>
<evidence type="ECO:0000313" key="3">
    <source>
        <dbReference type="Proteomes" id="UP000055045"/>
    </source>
</evidence>
<accession>A0A117NKG4</accession>
<protein>
    <recommendedName>
        <fullName evidence="1">Carboxylesterase type B domain-containing protein</fullName>
    </recommendedName>
</protein>
<dbReference type="Proteomes" id="UP000055045">
    <property type="component" value="Unassembled WGS sequence"/>
</dbReference>
<dbReference type="Gene3D" id="3.40.50.1820">
    <property type="entry name" value="alpha/beta hydrolase"/>
    <property type="match status" value="1"/>
</dbReference>